<dbReference type="Gene3D" id="3.30.360.10">
    <property type="entry name" value="Dihydrodipicolinate Reductase, domain 2"/>
    <property type="match status" value="1"/>
</dbReference>
<feature type="domain" description="Gfo/Idh/MocA-like oxidoreductase N-terminal" evidence="1">
    <location>
        <begin position="6"/>
        <end position="116"/>
    </location>
</feature>
<dbReference type="GO" id="GO:0000166">
    <property type="term" value="F:nucleotide binding"/>
    <property type="evidence" value="ECO:0007669"/>
    <property type="project" value="InterPro"/>
</dbReference>
<dbReference type="InterPro" id="IPR055170">
    <property type="entry name" value="GFO_IDH_MocA-like_dom"/>
</dbReference>
<dbReference type="InterPro" id="IPR036291">
    <property type="entry name" value="NAD(P)-bd_dom_sf"/>
</dbReference>
<protein>
    <submittedName>
        <fullName evidence="3">Oxidoreductase</fullName>
    </submittedName>
</protein>
<dbReference type="OrthoDB" id="9815825at2"/>
<comment type="caution">
    <text evidence="3">The sequence shown here is derived from an EMBL/GenBank/DDBJ whole genome shotgun (WGS) entry which is preliminary data.</text>
</comment>
<evidence type="ECO:0000259" key="2">
    <source>
        <dbReference type="Pfam" id="PF22725"/>
    </source>
</evidence>
<evidence type="ECO:0000313" key="3">
    <source>
        <dbReference type="EMBL" id="TNJ45696.1"/>
    </source>
</evidence>
<dbReference type="Gene3D" id="3.40.50.720">
    <property type="entry name" value="NAD(P)-binding Rossmann-like Domain"/>
    <property type="match status" value="1"/>
</dbReference>
<evidence type="ECO:0000313" key="4">
    <source>
        <dbReference type="Proteomes" id="UP000308713"/>
    </source>
</evidence>
<name>A0A5C4SQH3_9FLAO</name>
<evidence type="ECO:0000259" key="1">
    <source>
        <dbReference type="Pfam" id="PF01408"/>
    </source>
</evidence>
<sequence length="336" mass="38034">MNKMIKTGVLSYGMSGKLFHCPFISRHVKFDLVAIVERHTKQAQLDYPNIKSYDKVDDLLKDTDIELVVVNTPNVTHYDFSIMALQAGKHVLLEKPFTVTLQEAKSLYTEAKKQDRFILPFQNRRFDSDFLSVKRVVESGVLGDLIEVHFRYDRYTFDISNNVTKELGTQGNGLMYNLGPHLIDAAISLFGAPAKYHKITGKNRPNTQVDDYAFVHMQFNSGLQVFITASLLVAEPQAAFVLHGTKGSFVKSRSDVQESQLQSGMKPDNKLFGKEAKGQEGLLTTVKNGYVKRKKVKAELSSYLNMYEAVYQTLRCGQPFLVTENDILKQMEILES</sequence>
<reference evidence="3 4" key="1">
    <citation type="submission" date="2019-05" db="EMBL/GenBank/DDBJ databases">
        <title>Tamlana fucoidanivorans sp. nov., isolated from the surface of algae collected from Fujian province in China.</title>
        <authorList>
            <person name="Li J."/>
        </authorList>
    </citation>
    <scope>NUCLEOTIDE SEQUENCE [LARGE SCALE GENOMIC DNA]</scope>
    <source>
        <strain evidence="3 4">CW2-9</strain>
    </source>
</reference>
<dbReference type="SUPFAM" id="SSF51735">
    <property type="entry name" value="NAD(P)-binding Rossmann-fold domains"/>
    <property type="match status" value="1"/>
</dbReference>
<dbReference type="Pfam" id="PF01408">
    <property type="entry name" value="GFO_IDH_MocA"/>
    <property type="match status" value="1"/>
</dbReference>
<gene>
    <name evidence="3" type="ORF">FGF67_04760</name>
</gene>
<organism evidence="3 4">
    <name type="scientific">Allotamlana fucoidanivorans</name>
    <dbReference type="NCBI Taxonomy" id="2583814"/>
    <lineage>
        <taxon>Bacteria</taxon>
        <taxon>Pseudomonadati</taxon>
        <taxon>Bacteroidota</taxon>
        <taxon>Flavobacteriia</taxon>
        <taxon>Flavobacteriales</taxon>
        <taxon>Flavobacteriaceae</taxon>
        <taxon>Allotamlana</taxon>
    </lineage>
</organism>
<proteinExistence type="predicted"/>
<dbReference type="InterPro" id="IPR000683">
    <property type="entry name" value="Gfo/Idh/MocA-like_OxRdtase_N"/>
</dbReference>
<dbReference type="Pfam" id="PF22725">
    <property type="entry name" value="GFO_IDH_MocA_C3"/>
    <property type="match status" value="1"/>
</dbReference>
<dbReference type="RefSeq" id="WP_139695339.1">
    <property type="nucleotide sequence ID" value="NZ_CP074074.1"/>
</dbReference>
<keyword evidence="4" id="KW-1185">Reference proteome</keyword>
<dbReference type="PANTHER" id="PTHR43708">
    <property type="entry name" value="CONSERVED EXPRESSED OXIDOREDUCTASE (EUROFUNG)"/>
    <property type="match status" value="1"/>
</dbReference>
<dbReference type="EMBL" id="VDCS01000004">
    <property type="protein sequence ID" value="TNJ45696.1"/>
    <property type="molecule type" value="Genomic_DNA"/>
</dbReference>
<accession>A0A5C4SQH3</accession>
<dbReference type="InterPro" id="IPR051317">
    <property type="entry name" value="Gfo/Idh/MocA_oxidoreduct"/>
</dbReference>
<feature type="domain" description="GFO/IDH/MocA-like oxidoreductase" evidence="2">
    <location>
        <begin position="130"/>
        <end position="249"/>
    </location>
</feature>
<dbReference type="AlphaFoldDB" id="A0A5C4SQH3"/>
<dbReference type="Proteomes" id="UP000308713">
    <property type="component" value="Unassembled WGS sequence"/>
</dbReference>
<dbReference type="PANTHER" id="PTHR43708:SF7">
    <property type="entry name" value="OXIDOREDUCTASE"/>
    <property type="match status" value="1"/>
</dbReference>